<reference evidence="1" key="2">
    <citation type="submission" date="2020-02" db="EMBL/GenBank/DDBJ databases">
        <authorList>
            <person name="Littmann E."/>
            <person name="Sorbara M."/>
        </authorList>
    </citation>
    <scope>NUCLEOTIDE SEQUENCE</scope>
    <source>
        <strain evidence="1">MSK.10.16</strain>
    </source>
</reference>
<dbReference type="RefSeq" id="WP_173793414.1">
    <property type="nucleotide sequence ID" value="NZ_JAAIOC010000039.1"/>
</dbReference>
<proteinExistence type="predicted"/>
<protein>
    <submittedName>
        <fullName evidence="1">Uncharacterized protein</fullName>
    </submittedName>
</protein>
<gene>
    <name evidence="1" type="ORF">G4332_14555</name>
</gene>
<dbReference type="AlphaFoldDB" id="A0AAP7AVX2"/>
<feature type="non-terminal residue" evidence="1">
    <location>
        <position position="1"/>
    </location>
</feature>
<dbReference type="Proteomes" id="UP000724058">
    <property type="component" value="Unassembled WGS sequence"/>
</dbReference>
<evidence type="ECO:0000313" key="1">
    <source>
        <dbReference type="EMBL" id="NSE59290.1"/>
    </source>
</evidence>
<reference evidence="1" key="1">
    <citation type="journal article" date="2020" name="Cell Host Microbe">
        <title>Functional and Genomic Variation between Human-Derived Isolates of Lachnospiraceae Reveals Inter- and Intra-Species Diversity.</title>
        <authorList>
            <person name="Sorbara M.T."/>
            <person name="Littmann E.R."/>
            <person name="Fontana E."/>
            <person name="Moody T.U."/>
            <person name="Kohout C.E."/>
            <person name="Gjonbalaj M."/>
            <person name="Eaton V."/>
            <person name="Seok R."/>
            <person name="Leiner I.M."/>
            <person name="Pamer E.G."/>
        </authorList>
    </citation>
    <scope>NUCLEOTIDE SEQUENCE</scope>
    <source>
        <strain evidence="1">MSK.10.16</strain>
    </source>
</reference>
<organism evidence="1 2">
    <name type="scientific">Dorea longicatena</name>
    <dbReference type="NCBI Taxonomy" id="88431"/>
    <lineage>
        <taxon>Bacteria</taxon>
        <taxon>Bacillati</taxon>
        <taxon>Bacillota</taxon>
        <taxon>Clostridia</taxon>
        <taxon>Lachnospirales</taxon>
        <taxon>Lachnospiraceae</taxon>
        <taxon>Dorea</taxon>
    </lineage>
</organism>
<dbReference type="EMBL" id="JAAIOD010000038">
    <property type="protein sequence ID" value="NSE59290.1"/>
    <property type="molecule type" value="Genomic_DNA"/>
</dbReference>
<sequence length="230" mass="24325">WKKYAIIAGCTIGGAAIGALAGPRVAKVAKKAASLIKRKIPSRHIQKIKRVWKATKNTVKKAVTKTRSAISKGKKFKKSAINMAKKAGRNGLREGTKGGMKATGESFTVGNHNSKDLKQQGINGFVSGFTSGFLSTIAEPFEQSVKAKVLVGAAISTISSIITKHNIKDLQLGHDIGFGATSGVVNSLTDVLVDSAKVEVNDMYDMLGVGSMKFFLGVPDFAIGCITMIL</sequence>
<evidence type="ECO:0000313" key="2">
    <source>
        <dbReference type="Proteomes" id="UP000724058"/>
    </source>
</evidence>
<name>A0AAP7AVX2_9FIRM</name>
<accession>A0AAP7AVX2</accession>
<comment type="caution">
    <text evidence="1">The sequence shown here is derived from an EMBL/GenBank/DDBJ whole genome shotgun (WGS) entry which is preliminary data.</text>
</comment>